<keyword evidence="3" id="KW-0418">Kinase</keyword>
<keyword evidence="3" id="KW-0808">Transferase</keyword>
<reference evidence="3 4" key="2">
    <citation type="journal article" date="2016" name="Science">
        <title>A bacterium that degrades and assimilates poly(ethylene terephthalate).</title>
        <authorList>
            <person name="Yoshida S."/>
            <person name="Hiraga K."/>
            <person name="Takehana T."/>
            <person name="Taniguchi I."/>
            <person name="Yamaji H."/>
            <person name="Maeda Y."/>
            <person name="Toyohara K."/>
            <person name="Miyamoto K."/>
            <person name="Kimura Y."/>
            <person name="Oda K."/>
        </authorList>
    </citation>
    <scope>NUCLEOTIDE SEQUENCE [LARGE SCALE GENOMIC DNA]</scope>
    <source>
        <strain evidence="4">NBRC 110686 / TISTR 2288 / 201-F6</strain>
    </source>
</reference>
<dbReference type="SMART" id="SM00046">
    <property type="entry name" value="DAGKc"/>
    <property type="match status" value="1"/>
</dbReference>
<dbReference type="PANTHER" id="PTHR12358">
    <property type="entry name" value="SPHINGOSINE KINASE"/>
    <property type="match status" value="1"/>
</dbReference>
<dbReference type="Proteomes" id="UP000037660">
    <property type="component" value="Unassembled WGS sequence"/>
</dbReference>
<dbReference type="Gene3D" id="3.40.50.10330">
    <property type="entry name" value="Probable inorganic polyphosphate/atp-NAD kinase, domain 1"/>
    <property type="match status" value="1"/>
</dbReference>
<dbReference type="InterPro" id="IPR050187">
    <property type="entry name" value="Lipid_Phosphate_FormReg"/>
</dbReference>
<dbReference type="AlphaFoldDB" id="A0A0K8NT65"/>
<dbReference type="InterPro" id="IPR017438">
    <property type="entry name" value="ATP-NAD_kinase_N"/>
</dbReference>
<dbReference type="STRING" id="1547922.ISF6_0004"/>
<dbReference type="SUPFAM" id="SSF111331">
    <property type="entry name" value="NAD kinase/diacylglycerol kinase-like"/>
    <property type="match status" value="1"/>
</dbReference>
<feature type="domain" description="DAGKc" evidence="2">
    <location>
        <begin position="24"/>
        <end position="157"/>
    </location>
</feature>
<organism evidence="3 4">
    <name type="scientific">Piscinibacter sakaiensis</name>
    <name type="common">Ideonella sakaiensis</name>
    <dbReference type="NCBI Taxonomy" id="1547922"/>
    <lineage>
        <taxon>Bacteria</taxon>
        <taxon>Pseudomonadati</taxon>
        <taxon>Pseudomonadota</taxon>
        <taxon>Betaproteobacteria</taxon>
        <taxon>Burkholderiales</taxon>
        <taxon>Sphaerotilaceae</taxon>
        <taxon>Piscinibacter</taxon>
    </lineage>
</organism>
<keyword evidence="4" id="KW-1185">Reference proteome</keyword>
<name>A0A0K8NT65_PISS1</name>
<dbReference type="Pfam" id="PF00781">
    <property type="entry name" value="DAGK_cat"/>
    <property type="match status" value="1"/>
</dbReference>
<evidence type="ECO:0000256" key="1">
    <source>
        <dbReference type="SAM" id="MobiDB-lite"/>
    </source>
</evidence>
<reference evidence="4" key="1">
    <citation type="submission" date="2015-07" db="EMBL/GenBank/DDBJ databases">
        <title>Discovery of a poly(ethylene terephthalate assimilation.</title>
        <authorList>
            <person name="Yoshida S."/>
            <person name="Hiraga K."/>
            <person name="Takehana T."/>
            <person name="Taniguchi I."/>
            <person name="Yamaji H."/>
            <person name="Maeda Y."/>
            <person name="Toyohara K."/>
            <person name="Miyamoto K."/>
            <person name="Kimura Y."/>
            <person name="Oda K."/>
        </authorList>
    </citation>
    <scope>NUCLEOTIDE SEQUENCE [LARGE SCALE GENOMIC DNA]</scope>
    <source>
        <strain evidence="4">NBRC 110686 / TISTR 2288 / 201-F6</strain>
    </source>
</reference>
<feature type="region of interest" description="Disordered" evidence="1">
    <location>
        <begin position="1"/>
        <end position="20"/>
    </location>
</feature>
<dbReference type="InterPro" id="IPR001206">
    <property type="entry name" value="Diacylglycerol_kinase_cat_dom"/>
</dbReference>
<accession>A0A0K8NT65</accession>
<comment type="caution">
    <text evidence="3">The sequence shown here is derived from an EMBL/GenBank/DDBJ whole genome shotgun (WGS) entry which is preliminary data.</text>
</comment>
<dbReference type="Gene3D" id="2.60.200.40">
    <property type="match status" value="1"/>
</dbReference>
<dbReference type="EMBL" id="BBYR01000001">
    <property type="protein sequence ID" value="GAP33558.1"/>
    <property type="molecule type" value="Genomic_DNA"/>
</dbReference>
<proteinExistence type="predicted"/>
<protein>
    <submittedName>
        <fullName evidence="3">Transcription regulator with diacylglycerol kinase catalytic domain</fullName>
    </submittedName>
</protein>
<gene>
    <name evidence="3" type="ORF">ISF6_0004</name>
</gene>
<dbReference type="PROSITE" id="PS50146">
    <property type="entry name" value="DAGK"/>
    <property type="match status" value="1"/>
</dbReference>
<dbReference type="PANTHER" id="PTHR12358:SF54">
    <property type="entry name" value="SPHINGOSINE KINASE RELATED PROTEIN"/>
    <property type="match status" value="1"/>
</dbReference>
<sequence length="350" mass="36787">MTAPGAAEGPAATPGTDAGAAPPAVDGPLIVVMNAASGARDAASVRDRIAQRLTQAGRTHEIELVTKRGTIGRVAADAVRRAVARRGVVVAVGGDGTLNAVAQAALAAGCAFGVLPQGTFNYFGRTHAISQEVDEALDVLLAGRPQPVQVGRIADAHRERVFLVNASLGLYPQLLEDRETYKARFGRRRWVALWSALVTLMREHRQLALRIAWCAGPGEASAPAGAERLLRTPTLFVGNNRLQLEQLGIAQAEALAQGRLVALALKPVGTRAMLGLLLRGALGRLGEAEEVLAVALTGMTVRHAARYGPRRVKVATDGEVAWMQAPLHFGVAPKPLWLIKAAPDAEGARG</sequence>
<evidence type="ECO:0000259" key="2">
    <source>
        <dbReference type="PROSITE" id="PS50146"/>
    </source>
</evidence>
<dbReference type="InterPro" id="IPR016064">
    <property type="entry name" value="NAD/diacylglycerol_kinase_sf"/>
</dbReference>
<dbReference type="GO" id="GO:0016301">
    <property type="term" value="F:kinase activity"/>
    <property type="evidence" value="ECO:0007669"/>
    <property type="project" value="UniProtKB-KW"/>
</dbReference>
<evidence type="ECO:0000313" key="3">
    <source>
        <dbReference type="EMBL" id="GAP33558.1"/>
    </source>
</evidence>
<evidence type="ECO:0000313" key="4">
    <source>
        <dbReference type="Proteomes" id="UP000037660"/>
    </source>
</evidence>